<keyword evidence="1" id="KW-0723">Serine/threonine-protein kinase</keyword>
<dbReference type="InterPro" id="IPR000719">
    <property type="entry name" value="Prot_kinase_dom"/>
</dbReference>
<evidence type="ECO:0000313" key="13">
    <source>
        <dbReference type="EMBL" id="PSC70788.1"/>
    </source>
</evidence>
<evidence type="ECO:0000256" key="4">
    <source>
        <dbReference type="ARBA" id="ARBA00022777"/>
    </source>
</evidence>
<evidence type="ECO:0000256" key="1">
    <source>
        <dbReference type="ARBA" id="ARBA00022527"/>
    </source>
</evidence>
<dbReference type="EMBL" id="LHPF02000018">
    <property type="protein sequence ID" value="PSC70788.1"/>
    <property type="molecule type" value="Genomic_DNA"/>
</dbReference>
<evidence type="ECO:0000256" key="3">
    <source>
        <dbReference type="ARBA" id="ARBA00022741"/>
    </source>
</evidence>
<comment type="catalytic activity">
    <reaction evidence="10">
        <text>L-tyrosyl-[protein] + ATP = O-phospho-L-tyrosyl-[protein] + ADP + H(+)</text>
        <dbReference type="Rhea" id="RHEA:10596"/>
        <dbReference type="Rhea" id="RHEA-COMP:10136"/>
        <dbReference type="Rhea" id="RHEA-COMP:20101"/>
        <dbReference type="ChEBI" id="CHEBI:15378"/>
        <dbReference type="ChEBI" id="CHEBI:30616"/>
        <dbReference type="ChEBI" id="CHEBI:46858"/>
        <dbReference type="ChEBI" id="CHEBI:61978"/>
        <dbReference type="ChEBI" id="CHEBI:456216"/>
        <dbReference type="EC" id="2.7.12.2"/>
    </reaction>
</comment>
<organism evidence="13 14">
    <name type="scientific">Micractinium conductrix</name>
    <dbReference type="NCBI Taxonomy" id="554055"/>
    <lineage>
        <taxon>Eukaryota</taxon>
        <taxon>Viridiplantae</taxon>
        <taxon>Chlorophyta</taxon>
        <taxon>core chlorophytes</taxon>
        <taxon>Trebouxiophyceae</taxon>
        <taxon>Chlorellales</taxon>
        <taxon>Chlorellaceae</taxon>
        <taxon>Chlorella clade</taxon>
        <taxon>Micractinium</taxon>
    </lineage>
</organism>
<comment type="caution">
    <text evidence="13">The sequence shown here is derived from an EMBL/GenBank/DDBJ whole genome shotgun (WGS) entry which is preliminary data.</text>
</comment>
<dbReference type="FunFam" id="1.10.510.10:FF:000432">
    <property type="entry name" value="mitogen-activated protein kinase kinase 3"/>
    <property type="match status" value="1"/>
</dbReference>
<gene>
    <name evidence="13" type="ORF">C2E20_5941</name>
</gene>
<dbReference type="EC" id="2.7.12.2" evidence="7"/>
<dbReference type="PANTHER" id="PTHR48013:SF9">
    <property type="entry name" value="DUAL SPECIFICITY MITOGEN-ACTIVATED PROTEIN KINASE KINASE 5"/>
    <property type="match status" value="1"/>
</dbReference>
<comment type="catalytic activity">
    <reaction evidence="9">
        <text>L-threonyl-[protein] + ATP = O-phospho-L-threonyl-[protein] + ADP + H(+)</text>
        <dbReference type="Rhea" id="RHEA:46608"/>
        <dbReference type="Rhea" id="RHEA-COMP:11060"/>
        <dbReference type="Rhea" id="RHEA-COMP:11605"/>
        <dbReference type="ChEBI" id="CHEBI:15378"/>
        <dbReference type="ChEBI" id="CHEBI:30013"/>
        <dbReference type="ChEBI" id="CHEBI:30616"/>
        <dbReference type="ChEBI" id="CHEBI:61977"/>
        <dbReference type="ChEBI" id="CHEBI:456216"/>
        <dbReference type="EC" id="2.7.12.2"/>
    </reaction>
</comment>
<dbReference type="AlphaFoldDB" id="A0A2P6V9N1"/>
<dbReference type="InterPro" id="IPR001245">
    <property type="entry name" value="Ser-Thr/Tyr_kinase_cat_dom"/>
</dbReference>
<evidence type="ECO:0000256" key="5">
    <source>
        <dbReference type="ARBA" id="ARBA00022840"/>
    </source>
</evidence>
<evidence type="ECO:0000259" key="12">
    <source>
        <dbReference type="PROSITE" id="PS50011"/>
    </source>
</evidence>
<dbReference type="GO" id="GO:0005524">
    <property type="term" value="F:ATP binding"/>
    <property type="evidence" value="ECO:0007669"/>
    <property type="project" value="UniProtKB-UniRule"/>
</dbReference>
<dbReference type="PROSITE" id="PS00107">
    <property type="entry name" value="PROTEIN_KINASE_ATP"/>
    <property type="match status" value="1"/>
</dbReference>
<dbReference type="InterPro" id="IPR011009">
    <property type="entry name" value="Kinase-like_dom_sf"/>
</dbReference>
<dbReference type="OrthoDB" id="10252354at2759"/>
<evidence type="ECO:0000256" key="6">
    <source>
        <dbReference type="ARBA" id="ARBA00038035"/>
    </source>
</evidence>
<proteinExistence type="inferred from homology"/>
<evidence type="ECO:0000256" key="9">
    <source>
        <dbReference type="ARBA" id="ARBA00049299"/>
    </source>
</evidence>
<name>A0A2P6V9N1_9CHLO</name>
<keyword evidence="14" id="KW-1185">Reference proteome</keyword>
<comment type="catalytic activity">
    <reaction evidence="8">
        <text>L-seryl-[protein] + ATP = O-phospho-L-seryl-[protein] + ADP + H(+)</text>
        <dbReference type="Rhea" id="RHEA:17989"/>
        <dbReference type="Rhea" id="RHEA-COMP:9863"/>
        <dbReference type="Rhea" id="RHEA-COMP:11604"/>
        <dbReference type="ChEBI" id="CHEBI:15378"/>
        <dbReference type="ChEBI" id="CHEBI:29999"/>
        <dbReference type="ChEBI" id="CHEBI:30616"/>
        <dbReference type="ChEBI" id="CHEBI:83421"/>
        <dbReference type="ChEBI" id="CHEBI:456216"/>
        <dbReference type="EC" id="2.7.12.2"/>
    </reaction>
</comment>
<evidence type="ECO:0000256" key="10">
    <source>
        <dbReference type="ARBA" id="ARBA00051693"/>
    </source>
</evidence>
<dbReference type="Proteomes" id="UP000239649">
    <property type="component" value="Unassembled WGS sequence"/>
</dbReference>
<dbReference type="PROSITE" id="PS00108">
    <property type="entry name" value="PROTEIN_KINASE_ST"/>
    <property type="match status" value="1"/>
</dbReference>
<keyword evidence="4 13" id="KW-0418">Kinase</keyword>
<feature type="binding site" evidence="11">
    <location>
        <position position="124"/>
    </location>
    <ligand>
        <name>ATP</name>
        <dbReference type="ChEBI" id="CHEBI:30616"/>
    </ligand>
</feature>
<evidence type="ECO:0000313" key="14">
    <source>
        <dbReference type="Proteomes" id="UP000239649"/>
    </source>
</evidence>
<keyword evidence="5 11" id="KW-0067">ATP-binding</keyword>
<dbReference type="STRING" id="554055.A0A2P6V9N1"/>
<dbReference type="InterPro" id="IPR017441">
    <property type="entry name" value="Protein_kinase_ATP_BS"/>
</dbReference>
<protein>
    <recommendedName>
        <fullName evidence="7">mitogen-activated protein kinase kinase</fullName>
        <ecNumber evidence="7">2.7.12.2</ecNumber>
    </recommendedName>
</protein>
<dbReference type="GO" id="GO:0004674">
    <property type="term" value="F:protein serine/threonine kinase activity"/>
    <property type="evidence" value="ECO:0007669"/>
    <property type="project" value="UniProtKB-KW"/>
</dbReference>
<keyword evidence="2" id="KW-0808">Transferase</keyword>
<dbReference type="PRINTS" id="PR00109">
    <property type="entry name" value="TYRKINASE"/>
</dbReference>
<feature type="domain" description="Protein kinase" evidence="12">
    <location>
        <begin position="94"/>
        <end position="349"/>
    </location>
</feature>
<reference evidence="13 14" key="1">
    <citation type="journal article" date="2018" name="Plant J.">
        <title>Genome sequences of Chlorella sorokiniana UTEX 1602 and Micractinium conductrix SAG 241.80: implications to maltose excretion by a green alga.</title>
        <authorList>
            <person name="Arriola M.B."/>
            <person name="Velmurugan N."/>
            <person name="Zhang Y."/>
            <person name="Plunkett M.H."/>
            <person name="Hondzo H."/>
            <person name="Barney B.M."/>
        </authorList>
    </citation>
    <scope>NUCLEOTIDE SEQUENCE [LARGE SCALE GENOMIC DNA]</scope>
    <source>
        <strain evidence="13 14">SAG 241.80</strain>
    </source>
</reference>
<sequence length="533" mass="58225">MPPKLFLNVNASVQSLRPGAFGGGGGGDDEGSRTAALLAPSIEIGHNGTLKLYKSHQAFEFNPLGMKQAEGPAAPLGEGVGGLRTSYKISEHDVRIVRTLGSGASGVVQKAFLPRESRFVAIKKISVLERDKRHQLMNDIKALCAAPPLDGLIRFYGAYHSADRGQIAVVLEYMDGGSLSDLVARVKQVPEPVLAAIAARTLPALAYMHSHRMVHRDIKPANILINTEGQPKVSDFGISAFMDTTIAQCNTFLGTVTYMSPERLAGEPYSFSADIWALGLALLECATGKYPYDASGGAIQLMMQLMEEECPLPPDGQCSPELRDFVAQCMRRDPWKRPSAEQLMRHPFVTQQGRPPADLRAFMRRHVYDATEKLEDAVAILTQRFYNNLSYNWRDSDSIAAYYASDAQVCYDGEKLKGRYTAAKHWHGLMRQVSALGDIVLIVEQVDHQPLAGAADTVLIQTRVSVVKETPGQVSSDPEALGCFVDSLCVRIASLDNMLPGSGFALHSHMTRWEKPLAAARRGMLGGQKCRVQ</sequence>
<comment type="similarity">
    <text evidence="6">Belongs to the protein kinase superfamily. STE Ser/Thr protein kinase family. MAP kinase kinase subfamily.</text>
</comment>
<dbReference type="CDD" id="cd06623">
    <property type="entry name" value="PKc_MAPKK_plant_like"/>
    <property type="match status" value="1"/>
</dbReference>
<dbReference type="PROSITE" id="PS50011">
    <property type="entry name" value="PROTEIN_KINASE_DOM"/>
    <property type="match status" value="1"/>
</dbReference>
<evidence type="ECO:0000256" key="8">
    <source>
        <dbReference type="ARBA" id="ARBA00049014"/>
    </source>
</evidence>
<dbReference type="SMART" id="SM00220">
    <property type="entry name" value="S_TKc"/>
    <property type="match status" value="1"/>
</dbReference>
<keyword evidence="3 11" id="KW-0547">Nucleotide-binding</keyword>
<evidence type="ECO:0000256" key="11">
    <source>
        <dbReference type="PROSITE-ProRule" id="PRU10141"/>
    </source>
</evidence>
<dbReference type="Gene3D" id="3.30.200.20">
    <property type="entry name" value="Phosphorylase Kinase, domain 1"/>
    <property type="match status" value="1"/>
</dbReference>
<dbReference type="Pfam" id="PF00069">
    <property type="entry name" value="Pkinase"/>
    <property type="match status" value="1"/>
</dbReference>
<dbReference type="Gene3D" id="1.10.510.10">
    <property type="entry name" value="Transferase(Phosphotransferase) domain 1"/>
    <property type="match status" value="1"/>
</dbReference>
<dbReference type="GO" id="GO:0004708">
    <property type="term" value="F:MAP kinase kinase activity"/>
    <property type="evidence" value="ECO:0007669"/>
    <property type="project" value="UniProtKB-EC"/>
</dbReference>
<evidence type="ECO:0000256" key="2">
    <source>
        <dbReference type="ARBA" id="ARBA00022679"/>
    </source>
</evidence>
<accession>A0A2P6V9N1</accession>
<dbReference type="InterPro" id="IPR008271">
    <property type="entry name" value="Ser/Thr_kinase_AS"/>
</dbReference>
<dbReference type="PANTHER" id="PTHR48013">
    <property type="entry name" value="DUAL SPECIFICITY MITOGEN-ACTIVATED PROTEIN KINASE KINASE 5-RELATED"/>
    <property type="match status" value="1"/>
</dbReference>
<evidence type="ECO:0000256" key="7">
    <source>
        <dbReference type="ARBA" id="ARBA00038999"/>
    </source>
</evidence>
<dbReference type="SUPFAM" id="SSF56112">
    <property type="entry name" value="Protein kinase-like (PK-like)"/>
    <property type="match status" value="1"/>
</dbReference>